<gene>
    <name evidence="1" type="ORF">LEP1GSC188_4498</name>
</gene>
<evidence type="ECO:0000313" key="1">
    <source>
        <dbReference type="EMBL" id="EMF83290.1"/>
    </source>
</evidence>
<sequence>MFAFYRMKTNCSSLQFSKSLDPIKPVIEDFEKGAQMFLKIFIE</sequence>
<reference evidence="1 2" key="1">
    <citation type="submission" date="2013-01" db="EMBL/GenBank/DDBJ databases">
        <authorList>
            <person name="Harkins D.M."/>
            <person name="Durkin A.S."/>
            <person name="Brinkac L.M."/>
            <person name="Haft D.H."/>
            <person name="Selengut J.D."/>
            <person name="Sanka R."/>
            <person name="DePew J."/>
            <person name="Purushe J."/>
            <person name="Tulsiani S.M."/>
            <person name="Graham G.C."/>
            <person name="Burns M.-A."/>
            <person name="Dohnt M.F."/>
            <person name="Smythe L.D."/>
            <person name="McKay D.B."/>
            <person name="Craig S.B."/>
            <person name="Vinetz J.M."/>
            <person name="Sutton G.G."/>
            <person name="Nierman W.C."/>
            <person name="Fouts D.E."/>
        </authorList>
    </citation>
    <scope>NUCLEOTIDE SEQUENCE [LARGE SCALE GENOMIC DNA]</scope>
    <source>
        <strain evidence="1 2">LT2116</strain>
    </source>
</reference>
<name>M3H3E3_9LEPT</name>
<proteinExistence type="predicted"/>
<organism evidence="1 2">
    <name type="scientific">Leptospira weilii serovar Topaz str. LT2116</name>
    <dbReference type="NCBI Taxonomy" id="1088540"/>
    <lineage>
        <taxon>Bacteria</taxon>
        <taxon>Pseudomonadati</taxon>
        <taxon>Spirochaetota</taxon>
        <taxon>Spirochaetia</taxon>
        <taxon>Leptospirales</taxon>
        <taxon>Leptospiraceae</taxon>
        <taxon>Leptospira</taxon>
    </lineage>
</organism>
<accession>M3H3E3</accession>
<evidence type="ECO:0000313" key="2">
    <source>
        <dbReference type="Proteomes" id="UP000011770"/>
    </source>
</evidence>
<dbReference type="Proteomes" id="UP000011770">
    <property type="component" value="Unassembled WGS sequence"/>
</dbReference>
<dbReference type="AlphaFoldDB" id="M3H3E3"/>
<dbReference type="EMBL" id="AHOR02000014">
    <property type="protein sequence ID" value="EMF83290.1"/>
    <property type="molecule type" value="Genomic_DNA"/>
</dbReference>
<comment type="caution">
    <text evidence="1">The sequence shown here is derived from an EMBL/GenBank/DDBJ whole genome shotgun (WGS) entry which is preliminary data.</text>
</comment>
<protein>
    <submittedName>
        <fullName evidence="1">Uncharacterized protein</fullName>
    </submittedName>
</protein>